<evidence type="ECO:0000256" key="7">
    <source>
        <dbReference type="ARBA" id="ARBA00022841"/>
    </source>
</evidence>
<evidence type="ECO:0000256" key="4">
    <source>
        <dbReference type="ARBA" id="ARBA00013964"/>
    </source>
</evidence>
<dbReference type="Pfam" id="PF11182">
    <property type="entry name" value="AlgF"/>
    <property type="match status" value="1"/>
</dbReference>
<keyword evidence="6" id="KW-0574">Periplasm</keyword>
<keyword evidence="5 8" id="KW-0732">Signal</keyword>
<accession>A0A3L7A3G7</accession>
<sequence length="228" mass="23032">MRSTGRFALILAALAVAASTLTTGAHAAGEVARLYAPKPPPGSAFVRVVDLSGTPASFSFGTGPAAKVADGEVATLFRIVKGGVPLALTRDGKPVAGDLVPAADGFSTVVIPPGGAPALIISDSTEGRNDLKAQLRFYNFAPGCAGAVAVVDGPTVFEDVATFGTRQRVINPIEASLSGRCGGATTAALKLPPLKAGDNFSLFLVPGPSGLALMGQRDETEPYRGTAN</sequence>
<feature type="chain" id="PRO_5018254944" description="Alginate biosynthesis protein AlgF" evidence="8">
    <location>
        <begin position="28"/>
        <end position="228"/>
    </location>
</feature>
<comment type="similarity">
    <text evidence="3">Belongs to the AlgF family.</text>
</comment>
<dbReference type="UniPathway" id="UPA00286"/>
<evidence type="ECO:0000256" key="2">
    <source>
        <dbReference type="ARBA" id="ARBA00005182"/>
    </source>
</evidence>
<dbReference type="GO" id="GO:0051301">
    <property type="term" value="P:cell division"/>
    <property type="evidence" value="ECO:0007669"/>
    <property type="project" value="UniProtKB-KW"/>
</dbReference>
<evidence type="ECO:0000256" key="1">
    <source>
        <dbReference type="ARBA" id="ARBA00004418"/>
    </source>
</evidence>
<comment type="pathway">
    <text evidence="2">Glycan biosynthesis; alginate biosynthesis.</text>
</comment>
<keyword evidence="7" id="KW-0016">Alginate biosynthesis</keyword>
<evidence type="ECO:0000313" key="9">
    <source>
        <dbReference type="EMBL" id="RLP74886.1"/>
    </source>
</evidence>
<organism evidence="9 10">
    <name type="scientific">Xanthobacter tagetidis</name>
    <dbReference type="NCBI Taxonomy" id="60216"/>
    <lineage>
        <taxon>Bacteria</taxon>
        <taxon>Pseudomonadati</taxon>
        <taxon>Pseudomonadota</taxon>
        <taxon>Alphaproteobacteria</taxon>
        <taxon>Hyphomicrobiales</taxon>
        <taxon>Xanthobacteraceae</taxon>
        <taxon>Xanthobacter</taxon>
    </lineage>
</organism>
<gene>
    <name evidence="9" type="ORF">D9R14_17950</name>
</gene>
<name>A0A3L7A3G7_9HYPH</name>
<evidence type="ECO:0000313" key="10">
    <source>
        <dbReference type="Proteomes" id="UP000269692"/>
    </source>
</evidence>
<comment type="caution">
    <text evidence="9">The sequence shown here is derived from an EMBL/GenBank/DDBJ whole genome shotgun (WGS) entry which is preliminary data.</text>
</comment>
<dbReference type="RefSeq" id="WP_121624721.1">
    <property type="nucleotide sequence ID" value="NZ_JACIIW010000005.1"/>
</dbReference>
<evidence type="ECO:0000256" key="8">
    <source>
        <dbReference type="SAM" id="SignalP"/>
    </source>
</evidence>
<reference evidence="9 10" key="1">
    <citation type="submission" date="2018-10" db="EMBL/GenBank/DDBJ databases">
        <title>Xanthobacter tagetidis genome sequencing and assembly.</title>
        <authorList>
            <person name="Maclea K.S."/>
            <person name="Goen A.E."/>
            <person name="Fatima S.A."/>
        </authorList>
    </citation>
    <scope>NUCLEOTIDE SEQUENCE [LARGE SCALE GENOMIC DNA]</scope>
    <source>
        <strain evidence="9 10">ATCC 700314</strain>
    </source>
</reference>
<dbReference type="GO" id="GO:0042597">
    <property type="term" value="C:periplasmic space"/>
    <property type="evidence" value="ECO:0007669"/>
    <property type="project" value="UniProtKB-SubCell"/>
</dbReference>
<dbReference type="EMBL" id="RCTF01000017">
    <property type="protein sequence ID" value="RLP74886.1"/>
    <property type="molecule type" value="Genomic_DNA"/>
</dbReference>
<comment type="subcellular location">
    <subcellularLocation>
        <location evidence="1">Periplasm</location>
    </subcellularLocation>
</comment>
<keyword evidence="9" id="KW-0131">Cell cycle</keyword>
<dbReference type="InterPro" id="IPR035422">
    <property type="entry name" value="AlgF"/>
</dbReference>
<protein>
    <recommendedName>
        <fullName evidence="4">Alginate biosynthesis protein AlgF</fullName>
    </recommendedName>
</protein>
<evidence type="ECO:0000256" key="5">
    <source>
        <dbReference type="ARBA" id="ARBA00022729"/>
    </source>
</evidence>
<feature type="signal peptide" evidence="8">
    <location>
        <begin position="1"/>
        <end position="27"/>
    </location>
</feature>
<proteinExistence type="inferred from homology"/>
<keyword evidence="10" id="KW-1185">Reference proteome</keyword>
<dbReference type="AlphaFoldDB" id="A0A3L7A3G7"/>
<dbReference type="OrthoDB" id="6041764at2"/>
<dbReference type="GO" id="GO:0042121">
    <property type="term" value="P:alginic acid biosynthetic process"/>
    <property type="evidence" value="ECO:0007669"/>
    <property type="project" value="UniProtKB-UniPathway"/>
</dbReference>
<evidence type="ECO:0000256" key="3">
    <source>
        <dbReference type="ARBA" id="ARBA00010033"/>
    </source>
</evidence>
<evidence type="ECO:0000256" key="6">
    <source>
        <dbReference type="ARBA" id="ARBA00022764"/>
    </source>
</evidence>
<keyword evidence="9" id="KW-0132">Cell division</keyword>
<dbReference type="Proteomes" id="UP000269692">
    <property type="component" value="Unassembled WGS sequence"/>
</dbReference>